<dbReference type="EMBL" id="MCGO01000041">
    <property type="protein sequence ID" value="ORY39184.1"/>
    <property type="molecule type" value="Genomic_DNA"/>
</dbReference>
<keyword evidence="3" id="KW-1185">Reference proteome</keyword>
<dbReference type="AlphaFoldDB" id="A0A1Y2BWZ1"/>
<evidence type="ECO:0000313" key="3">
    <source>
        <dbReference type="Proteomes" id="UP000193642"/>
    </source>
</evidence>
<reference evidence="2 3" key="1">
    <citation type="submission" date="2016-07" db="EMBL/GenBank/DDBJ databases">
        <title>Pervasive Adenine N6-methylation of Active Genes in Fungi.</title>
        <authorList>
            <consortium name="DOE Joint Genome Institute"/>
            <person name="Mondo S.J."/>
            <person name="Dannebaum R.O."/>
            <person name="Kuo R.C."/>
            <person name="Labutti K."/>
            <person name="Haridas S."/>
            <person name="Kuo A."/>
            <person name="Salamov A."/>
            <person name="Ahrendt S.R."/>
            <person name="Lipzen A."/>
            <person name="Sullivan W."/>
            <person name="Andreopoulos W.B."/>
            <person name="Clum A."/>
            <person name="Lindquist E."/>
            <person name="Daum C."/>
            <person name="Ramamoorthy G.K."/>
            <person name="Gryganskyi A."/>
            <person name="Culley D."/>
            <person name="Magnuson J.K."/>
            <person name="James T.Y."/>
            <person name="O'Malley M.A."/>
            <person name="Stajich J.E."/>
            <person name="Spatafora J.W."/>
            <person name="Visel A."/>
            <person name="Grigoriev I.V."/>
        </authorList>
    </citation>
    <scope>NUCLEOTIDE SEQUENCE [LARGE SCALE GENOMIC DNA]</scope>
    <source>
        <strain evidence="2 3">JEL800</strain>
    </source>
</reference>
<accession>A0A1Y2BWZ1</accession>
<sequence>MQASARIATNQSPATMSSTHPSLLPSSPEELVALEQLAILKAPIDRIRFKSEHARVIQEMRNELAASKRSKRSLSIQQQQQLPPPPIISGSTLNVEECREYIAQVLATQRH</sequence>
<comment type="caution">
    <text evidence="2">The sequence shown here is derived from an EMBL/GenBank/DDBJ whole genome shotgun (WGS) entry which is preliminary data.</text>
</comment>
<gene>
    <name evidence="2" type="ORF">BCR33DRAFT_720419</name>
</gene>
<proteinExistence type="predicted"/>
<dbReference type="Proteomes" id="UP000193642">
    <property type="component" value="Unassembled WGS sequence"/>
</dbReference>
<organism evidence="2 3">
    <name type="scientific">Rhizoclosmatium globosum</name>
    <dbReference type="NCBI Taxonomy" id="329046"/>
    <lineage>
        <taxon>Eukaryota</taxon>
        <taxon>Fungi</taxon>
        <taxon>Fungi incertae sedis</taxon>
        <taxon>Chytridiomycota</taxon>
        <taxon>Chytridiomycota incertae sedis</taxon>
        <taxon>Chytridiomycetes</taxon>
        <taxon>Chytridiales</taxon>
        <taxon>Chytriomycetaceae</taxon>
        <taxon>Rhizoclosmatium</taxon>
    </lineage>
</organism>
<protein>
    <submittedName>
        <fullName evidence="2">Uncharacterized protein</fullName>
    </submittedName>
</protein>
<feature type="region of interest" description="Disordered" evidence="1">
    <location>
        <begin position="67"/>
        <end position="90"/>
    </location>
</feature>
<feature type="compositionally biased region" description="Polar residues" evidence="1">
    <location>
        <begin position="1"/>
        <end position="20"/>
    </location>
</feature>
<feature type="region of interest" description="Disordered" evidence="1">
    <location>
        <begin position="1"/>
        <end position="27"/>
    </location>
</feature>
<name>A0A1Y2BWZ1_9FUNG</name>
<evidence type="ECO:0000313" key="2">
    <source>
        <dbReference type="EMBL" id="ORY39184.1"/>
    </source>
</evidence>
<evidence type="ECO:0000256" key="1">
    <source>
        <dbReference type="SAM" id="MobiDB-lite"/>
    </source>
</evidence>